<evidence type="ECO:0000313" key="2">
    <source>
        <dbReference type="EMBL" id="GEP73728.1"/>
    </source>
</evidence>
<feature type="region of interest" description="Disordered" evidence="1">
    <location>
        <begin position="23"/>
        <end position="60"/>
    </location>
</feature>
<gene>
    <name evidence="2" type="ORF">LRA02_25960</name>
</gene>
<feature type="compositionally biased region" description="Gly residues" evidence="1">
    <location>
        <begin position="50"/>
        <end position="60"/>
    </location>
</feature>
<evidence type="ECO:0000256" key="1">
    <source>
        <dbReference type="SAM" id="MobiDB-lite"/>
    </source>
</evidence>
<sequence length="60" mass="6198">MTTDIFGDLNTVFGGALRSASPVAGRSLRTAPQSRSLHLSLRHQKSKPGISGGGNLGSSF</sequence>
<dbReference type="Proteomes" id="UP000321569">
    <property type="component" value="Unassembled WGS sequence"/>
</dbReference>
<dbReference type="RefSeq" id="WP_146986104.1">
    <property type="nucleotide sequence ID" value="NZ_BKAM01000140.1"/>
</dbReference>
<protein>
    <submittedName>
        <fullName evidence="2">Uncharacterized protein</fullName>
    </submittedName>
</protein>
<dbReference type="EMBL" id="BKAM01000140">
    <property type="protein sequence ID" value="GEP73728.1"/>
    <property type="molecule type" value="Genomic_DNA"/>
</dbReference>
<accession>A0A512PR97</accession>
<dbReference type="AlphaFoldDB" id="A0A512PR97"/>
<reference evidence="2 3" key="1">
    <citation type="submission" date="2019-07" db="EMBL/GenBank/DDBJ databases">
        <title>Whole genome shotgun sequence of Lactobacillus rapi NBRC 109618.</title>
        <authorList>
            <person name="Hosoyama A."/>
            <person name="Uohara A."/>
            <person name="Ohji S."/>
            <person name="Ichikawa N."/>
        </authorList>
    </citation>
    <scope>NUCLEOTIDE SEQUENCE [LARGE SCALE GENOMIC DNA]</scope>
    <source>
        <strain evidence="2 3">NBRC 109618</strain>
    </source>
</reference>
<proteinExistence type="predicted"/>
<organism evidence="2 3">
    <name type="scientific">Lentilactobacillus rapi</name>
    <dbReference type="NCBI Taxonomy" id="481723"/>
    <lineage>
        <taxon>Bacteria</taxon>
        <taxon>Bacillati</taxon>
        <taxon>Bacillota</taxon>
        <taxon>Bacilli</taxon>
        <taxon>Lactobacillales</taxon>
        <taxon>Lactobacillaceae</taxon>
        <taxon>Lentilactobacillus</taxon>
    </lineage>
</organism>
<name>A0A512PR97_9LACO</name>
<comment type="caution">
    <text evidence="2">The sequence shown here is derived from an EMBL/GenBank/DDBJ whole genome shotgun (WGS) entry which is preliminary data.</text>
</comment>
<evidence type="ECO:0000313" key="3">
    <source>
        <dbReference type="Proteomes" id="UP000321569"/>
    </source>
</evidence>